<dbReference type="PANTHER" id="PTHR43827:SF3">
    <property type="entry name" value="NADP-DEPENDENT OXIDOREDUCTASE DOMAIN-CONTAINING PROTEIN"/>
    <property type="match status" value="1"/>
</dbReference>
<dbReference type="EMBL" id="CAMXCT020002336">
    <property type="protein sequence ID" value="CAL1150830.1"/>
    <property type="molecule type" value="Genomic_DNA"/>
</dbReference>
<keyword evidence="2" id="KW-0521">NADP</keyword>
<evidence type="ECO:0000313" key="8">
    <source>
        <dbReference type="Proteomes" id="UP001152797"/>
    </source>
</evidence>
<dbReference type="Proteomes" id="UP001152797">
    <property type="component" value="Unassembled WGS sequence"/>
</dbReference>
<reference evidence="6" key="2">
    <citation type="submission" date="2024-04" db="EMBL/GenBank/DDBJ databases">
        <authorList>
            <person name="Chen Y."/>
            <person name="Shah S."/>
            <person name="Dougan E. K."/>
            <person name="Thang M."/>
            <person name="Chan C."/>
        </authorList>
    </citation>
    <scope>NUCLEOTIDE SEQUENCE [LARGE SCALE GENOMIC DNA]</scope>
</reference>
<comment type="similarity">
    <text evidence="1">Belongs to the aldo/keto reductase family.</text>
</comment>
<protein>
    <submittedName>
        <fullName evidence="7">Glycerol 2-dehydrogenase (NADP(+)) (Galactose-inducible crystallin-like protein 1)</fullName>
    </submittedName>
</protein>
<dbReference type="SUPFAM" id="SSF51430">
    <property type="entry name" value="NAD(P)-linked oxidoreductase"/>
    <property type="match status" value="1"/>
</dbReference>
<evidence type="ECO:0000256" key="2">
    <source>
        <dbReference type="ARBA" id="ARBA00022857"/>
    </source>
</evidence>
<dbReference type="PANTHER" id="PTHR43827">
    <property type="entry name" value="2,5-DIKETO-D-GLUCONIC ACID REDUCTASE"/>
    <property type="match status" value="1"/>
</dbReference>
<dbReference type="InterPro" id="IPR023210">
    <property type="entry name" value="NADP_OxRdtase_dom"/>
</dbReference>
<dbReference type="Gene3D" id="3.20.20.100">
    <property type="entry name" value="NADP-dependent oxidoreductase domain"/>
    <property type="match status" value="1"/>
</dbReference>
<evidence type="ECO:0000313" key="7">
    <source>
        <dbReference type="EMBL" id="CAL4784767.1"/>
    </source>
</evidence>
<sequence>MGYRTLDTALIYGNHGMVREAIEESGIQRDELFLTSKVGFFPSSMDLPQEHQAAFGVATLPMPADLPFHPLNVKGKEIEAIELSLKELGVDYLDLYRPLQPWSLGPEHSRTVPCHKDSATMSRGDSEELSASFFPHLYHYWPKMPMWTETSVVGALKALAMQARVLEASPYLPPSLLPHESLKQIDISEVKTRQSQAKQERKRS</sequence>
<reference evidence="5" key="1">
    <citation type="submission" date="2022-10" db="EMBL/GenBank/DDBJ databases">
        <authorList>
            <person name="Chen Y."/>
            <person name="Dougan E. K."/>
            <person name="Chan C."/>
            <person name="Rhodes N."/>
            <person name="Thang M."/>
        </authorList>
    </citation>
    <scope>NUCLEOTIDE SEQUENCE</scope>
</reference>
<dbReference type="OrthoDB" id="2310150at2759"/>
<accession>A0A9P1CTK8</accession>
<gene>
    <name evidence="5" type="ORF">C1SCF055_LOCUS23836</name>
</gene>
<evidence type="ECO:0000256" key="3">
    <source>
        <dbReference type="ARBA" id="ARBA00023002"/>
    </source>
</evidence>
<proteinExistence type="inferred from homology"/>
<comment type="caution">
    <text evidence="5">The sequence shown here is derived from an EMBL/GenBank/DDBJ whole genome shotgun (WGS) entry which is preliminary data.</text>
</comment>
<evidence type="ECO:0000256" key="1">
    <source>
        <dbReference type="ARBA" id="ARBA00007905"/>
    </source>
</evidence>
<dbReference type="AlphaFoldDB" id="A0A9P1CTK8"/>
<keyword evidence="3" id="KW-0560">Oxidoreductase</keyword>
<dbReference type="GO" id="GO:0016616">
    <property type="term" value="F:oxidoreductase activity, acting on the CH-OH group of donors, NAD or NADP as acceptor"/>
    <property type="evidence" value="ECO:0007669"/>
    <property type="project" value="UniProtKB-ARBA"/>
</dbReference>
<evidence type="ECO:0000259" key="4">
    <source>
        <dbReference type="Pfam" id="PF00248"/>
    </source>
</evidence>
<dbReference type="EMBL" id="CAMXCT010002336">
    <property type="protein sequence ID" value="CAI3997455.1"/>
    <property type="molecule type" value="Genomic_DNA"/>
</dbReference>
<name>A0A9P1CTK8_9DINO</name>
<evidence type="ECO:0000313" key="6">
    <source>
        <dbReference type="EMBL" id="CAL1150830.1"/>
    </source>
</evidence>
<dbReference type="InterPro" id="IPR020471">
    <property type="entry name" value="AKR"/>
</dbReference>
<dbReference type="EMBL" id="CAMXCT030002336">
    <property type="protein sequence ID" value="CAL4784767.1"/>
    <property type="molecule type" value="Genomic_DNA"/>
</dbReference>
<feature type="domain" description="NADP-dependent oxidoreductase" evidence="4">
    <location>
        <begin position="2"/>
        <end position="96"/>
    </location>
</feature>
<evidence type="ECO:0000313" key="5">
    <source>
        <dbReference type="EMBL" id="CAI3997455.1"/>
    </source>
</evidence>
<dbReference type="InterPro" id="IPR036812">
    <property type="entry name" value="NAD(P)_OxRdtase_dom_sf"/>
</dbReference>
<organism evidence="5">
    <name type="scientific">Cladocopium goreaui</name>
    <dbReference type="NCBI Taxonomy" id="2562237"/>
    <lineage>
        <taxon>Eukaryota</taxon>
        <taxon>Sar</taxon>
        <taxon>Alveolata</taxon>
        <taxon>Dinophyceae</taxon>
        <taxon>Suessiales</taxon>
        <taxon>Symbiodiniaceae</taxon>
        <taxon>Cladocopium</taxon>
    </lineage>
</organism>
<dbReference type="Pfam" id="PF00248">
    <property type="entry name" value="Aldo_ket_red"/>
    <property type="match status" value="1"/>
</dbReference>
<keyword evidence="8" id="KW-1185">Reference proteome</keyword>